<accession>A0A1I2PF26</accession>
<dbReference type="PANTHER" id="PTHR16943">
    <property type="entry name" value="2-METHYLCITRATE DEHYDRATASE-RELATED"/>
    <property type="match status" value="1"/>
</dbReference>
<reference evidence="5" key="1">
    <citation type="submission" date="2016-10" db="EMBL/GenBank/DDBJ databases">
        <authorList>
            <person name="Varghese N."/>
            <person name="Submissions S."/>
        </authorList>
    </citation>
    <scope>NUCLEOTIDE SEQUENCE [LARGE SCALE GENOMIC DNA]</scope>
    <source>
        <strain evidence="5">DSM 17038</strain>
    </source>
</reference>
<organism evidence="4 5">
    <name type="scientific">Desulfotruncus arcticus DSM 17038</name>
    <dbReference type="NCBI Taxonomy" id="1121424"/>
    <lineage>
        <taxon>Bacteria</taxon>
        <taxon>Bacillati</taxon>
        <taxon>Bacillota</taxon>
        <taxon>Clostridia</taxon>
        <taxon>Eubacteriales</taxon>
        <taxon>Desulfallaceae</taxon>
        <taxon>Desulfotruncus</taxon>
    </lineage>
</organism>
<evidence type="ECO:0000259" key="3">
    <source>
        <dbReference type="Pfam" id="PF19305"/>
    </source>
</evidence>
<sequence>MNKQTIAQILGDFINKVQYEDIDSPTVWRAKMCILDMAGVIIAAQAEESTQILLRYLQRHGDNPESSVLGTAFRLPAAHAAMLNSTMAHSLELEDHHSHKRSLNHPGVCTTPPALAIAEKLGSSGRDFLTAVVLGYEIGSRISAATRLGVLNLEQGFHESSVCGPFSAATAAGKLTGITADRLAQAFGICGSLAAGSMEFKSSEAWSKRLQVGSASRSGVMAVELADAGFTGPPTVFEGKHGFFHSYVHEGNYDLSRVTKDLGTSWDINNIQYKPFACAGVLHSAVTAAQKAGRLHHLHPDEIQRVLVRTASKVVEEYAQPHERKAAPENPVGAQFSLQYSVAVMLVRGKALLEEFSPEAIRDPDILRVAALVTPLADSGIDAGWPGIDPTEMTIILKDGREILTRVEEAKGDLVNPVTDDELLDKFRELTAPYLSAEAIENALEMFQKLETVKDMRELTGVLTPLSR</sequence>
<protein>
    <submittedName>
        <fullName evidence="4">2-methylcitrate dehydratase PrpD</fullName>
    </submittedName>
</protein>
<dbReference type="Gene3D" id="1.10.4100.10">
    <property type="entry name" value="2-methylcitrate dehydratase PrpD"/>
    <property type="match status" value="1"/>
</dbReference>
<dbReference type="EMBL" id="FOOX01000002">
    <property type="protein sequence ID" value="SFG14745.1"/>
    <property type="molecule type" value="Genomic_DNA"/>
</dbReference>
<dbReference type="RefSeq" id="WP_092469050.1">
    <property type="nucleotide sequence ID" value="NZ_FOOX01000002.1"/>
</dbReference>
<proteinExistence type="inferred from homology"/>
<dbReference type="AlphaFoldDB" id="A0A1I2PF26"/>
<dbReference type="SUPFAM" id="SSF103378">
    <property type="entry name" value="2-methylcitrate dehydratase PrpD"/>
    <property type="match status" value="1"/>
</dbReference>
<evidence type="ECO:0000256" key="1">
    <source>
        <dbReference type="ARBA" id="ARBA00006174"/>
    </source>
</evidence>
<dbReference type="Gene3D" id="3.30.1330.120">
    <property type="entry name" value="2-methylcitrate dehydratase PrpD"/>
    <property type="match status" value="1"/>
</dbReference>
<dbReference type="InterPro" id="IPR045337">
    <property type="entry name" value="MmgE_PrpD_C"/>
</dbReference>
<dbReference type="OrthoDB" id="9791416at2"/>
<dbReference type="Pfam" id="PF19305">
    <property type="entry name" value="MmgE_PrpD_C"/>
    <property type="match status" value="1"/>
</dbReference>
<dbReference type="InterPro" id="IPR045336">
    <property type="entry name" value="MmgE_PrpD_N"/>
</dbReference>
<dbReference type="InterPro" id="IPR036148">
    <property type="entry name" value="MmgE/PrpD_sf"/>
</dbReference>
<feature type="domain" description="MmgE/PrpD N-terminal" evidence="2">
    <location>
        <begin position="10"/>
        <end position="253"/>
    </location>
</feature>
<evidence type="ECO:0000313" key="4">
    <source>
        <dbReference type="EMBL" id="SFG14745.1"/>
    </source>
</evidence>
<dbReference type="PANTHER" id="PTHR16943:SF8">
    <property type="entry name" value="2-METHYLCITRATE DEHYDRATASE"/>
    <property type="match status" value="1"/>
</dbReference>
<evidence type="ECO:0000259" key="2">
    <source>
        <dbReference type="Pfam" id="PF03972"/>
    </source>
</evidence>
<name>A0A1I2PF26_9FIRM</name>
<feature type="domain" description="MmgE/PrpD C-terminal" evidence="3">
    <location>
        <begin position="276"/>
        <end position="451"/>
    </location>
</feature>
<dbReference type="GO" id="GO:0016829">
    <property type="term" value="F:lyase activity"/>
    <property type="evidence" value="ECO:0007669"/>
    <property type="project" value="InterPro"/>
</dbReference>
<dbReference type="Pfam" id="PF03972">
    <property type="entry name" value="MmgE_PrpD_N"/>
    <property type="match status" value="1"/>
</dbReference>
<comment type="similarity">
    <text evidence="1">Belongs to the PrpD family.</text>
</comment>
<dbReference type="STRING" id="341036.SAMN05660649_00872"/>
<gene>
    <name evidence="4" type="ORF">SAMN05660649_00872</name>
</gene>
<dbReference type="InterPro" id="IPR042188">
    <property type="entry name" value="MmgE/PrpD_sf_2"/>
</dbReference>
<dbReference type="InterPro" id="IPR042183">
    <property type="entry name" value="MmgE/PrpD_sf_1"/>
</dbReference>
<keyword evidence="5" id="KW-1185">Reference proteome</keyword>
<dbReference type="InterPro" id="IPR005656">
    <property type="entry name" value="MmgE_PrpD"/>
</dbReference>
<evidence type="ECO:0000313" key="5">
    <source>
        <dbReference type="Proteomes" id="UP000199337"/>
    </source>
</evidence>
<dbReference type="Proteomes" id="UP000199337">
    <property type="component" value="Unassembled WGS sequence"/>
</dbReference>